<evidence type="ECO:0000256" key="5">
    <source>
        <dbReference type="ARBA" id="ARBA00022737"/>
    </source>
</evidence>
<comment type="caution">
    <text evidence="11">The sequence shown here is derived from an EMBL/GenBank/DDBJ whole genome shotgun (WGS) entry which is preliminary data.</text>
</comment>
<evidence type="ECO:0000256" key="7">
    <source>
        <dbReference type="ARBA" id="ARBA00023136"/>
    </source>
</evidence>
<dbReference type="PROSITE" id="PS50920">
    <property type="entry name" value="SOLCAR"/>
    <property type="match status" value="3"/>
</dbReference>
<keyword evidence="7 8" id="KW-0472">Membrane</keyword>
<dbReference type="SUPFAM" id="SSF103506">
    <property type="entry name" value="Mitochondrial carrier"/>
    <property type="match status" value="1"/>
</dbReference>
<evidence type="ECO:0000313" key="11">
    <source>
        <dbReference type="EMBL" id="KAG5496069.1"/>
    </source>
</evidence>
<keyword evidence="5" id="KW-0677">Repeat</keyword>
<sequence length="311" mass="33535">MESLVAGACAGLFVDLSLYPIDTIKTRIQSKEGFLASGGFKNVHRGLSAMAVGSVPGGAAFFFGYDTAKRSFLSLATLDCAASGIDSASAPMTPSVMACQAAAAMCGESFACCIRVPVEMVKQQMQAGHYSTITSALRGVTNSTAMPVVVPGDAAAGRSPPPIRLSGLHHLFRGMPIMLMRELPFSVIQMTLYEFLKTKMHSSKDPPFASISLAFCGAFSGGCAAFLTTPLDVLKTRIMLFRRTHEQQKVSIKYVLDDLMREPARPGDRFGYAQRFFRGASTRVAWISLGGSIFFGTYEFVKANFQNAQRL</sequence>
<keyword evidence="3 9" id="KW-0813">Transport</keyword>
<dbReference type="GO" id="GO:0016020">
    <property type="term" value="C:membrane"/>
    <property type="evidence" value="ECO:0007669"/>
    <property type="project" value="UniProtKB-SubCell"/>
</dbReference>
<feature type="repeat" description="Solcar" evidence="8">
    <location>
        <begin position="208"/>
        <end position="304"/>
    </location>
</feature>
<reference evidence="11 12" key="1">
    <citation type="submission" date="2021-02" db="EMBL/GenBank/DDBJ databases">
        <title>Porcisia hertigi Genome sequencing and assembly.</title>
        <authorList>
            <person name="Almutairi H."/>
            <person name="Gatherer D."/>
        </authorList>
    </citation>
    <scope>NUCLEOTIDE SEQUENCE [LARGE SCALE GENOMIC DNA]</scope>
    <source>
        <strain evidence="11 12">C119</strain>
    </source>
</reference>
<dbReference type="AlphaFoldDB" id="A0A836L2Q6"/>
<dbReference type="InterPro" id="IPR023395">
    <property type="entry name" value="MCP_dom_sf"/>
</dbReference>
<evidence type="ECO:0000313" key="12">
    <source>
        <dbReference type="Proteomes" id="UP000674318"/>
    </source>
</evidence>
<comment type="subcellular location">
    <subcellularLocation>
        <location evidence="1">Membrane</location>
        <topology evidence="1">Multi-pass membrane protein</topology>
    </subcellularLocation>
</comment>
<feature type="transmembrane region" description="Helical" evidence="10">
    <location>
        <begin position="44"/>
        <end position="65"/>
    </location>
</feature>
<feature type="repeat" description="Solcar" evidence="8">
    <location>
        <begin position="1"/>
        <end position="71"/>
    </location>
</feature>
<dbReference type="GeneID" id="94288472"/>
<evidence type="ECO:0000256" key="10">
    <source>
        <dbReference type="SAM" id="Phobius"/>
    </source>
</evidence>
<feature type="transmembrane region" description="Helical" evidence="10">
    <location>
        <begin position="208"/>
        <end position="234"/>
    </location>
</feature>
<dbReference type="Gene3D" id="1.50.40.10">
    <property type="entry name" value="Mitochondrial carrier domain"/>
    <property type="match status" value="2"/>
</dbReference>
<dbReference type="KEGG" id="phet:94288472"/>
<dbReference type="Pfam" id="PF00153">
    <property type="entry name" value="Mito_carr"/>
    <property type="match status" value="2"/>
</dbReference>
<comment type="similarity">
    <text evidence="2 9">Belongs to the mitochondrial carrier (TC 2.A.29) family.</text>
</comment>
<keyword evidence="12" id="KW-1185">Reference proteome</keyword>
<keyword evidence="4 8" id="KW-0812">Transmembrane</keyword>
<keyword evidence="6 10" id="KW-1133">Transmembrane helix</keyword>
<protein>
    <recommendedName>
        <fullName evidence="13">Mitochondrial carrier protein</fullName>
    </recommendedName>
</protein>
<evidence type="ECO:0000256" key="6">
    <source>
        <dbReference type="ARBA" id="ARBA00022989"/>
    </source>
</evidence>
<dbReference type="Proteomes" id="UP000674318">
    <property type="component" value="Chromosome 32"/>
</dbReference>
<organism evidence="11 12">
    <name type="scientific">Porcisia hertigi</name>
    <dbReference type="NCBI Taxonomy" id="2761500"/>
    <lineage>
        <taxon>Eukaryota</taxon>
        <taxon>Discoba</taxon>
        <taxon>Euglenozoa</taxon>
        <taxon>Kinetoplastea</taxon>
        <taxon>Metakinetoplastina</taxon>
        <taxon>Trypanosomatida</taxon>
        <taxon>Trypanosomatidae</taxon>
        <taxon>Leishmaniinae</taxon>
        <taxon>Porcisia</taxon>
    </lineage>
</organism>
<gene>
    <name evidence="11" type="ORF">JKF63_02367</name>
</gene>
<evidence type="ECO:0000256" key="9">
    <source>
        <dbReference type="RuleBase" id="RU000488"/>
    </source>
</evidence>
<dbReference type="RefSeq" id="XP_067754552.1">
    <property type="nucleotide sequence ID" value="XM_067898395.1"/>
</dbReference>
<proteinExistence type="inferred from homology"/>
<evidence type="ECO:0000256" key="3">
    <source>
        <dbReference type="ARBA" id="ARBA00022448"/>
    </source>
</evidence>
<dbReference type="OrthoDB" id="276989at2759"/>
<evidence type="ECO:0000256" key="4">
    <source>
        <dbReference type="ARBA" id="ARBA00022692"/>
    </source>
</evidence>
<evidence type="ECO:0000256" key="2">
    <source>
        <dbReference type="ARBA" id="ARBA00006375"/>
    </source>
</evidence>
<feature type="repeat" description="Solcar" evidence="8">
    <location>
        <begin position="95"/>
        <end position="199"/>
    </location>
</feature>
<dbReference type="EMBL" id="JAFJZO010000032">
    <property type="protein sequence ID" value="KAG5496069.1"/>
    <property type="molecule type" value="Genomic_DNA"/>
</dbReference>
<evidence type="ECO:0008006" key="13">
    <source>
        <dbReference type="Google" id="ProtNLM"/>
    </source>
</evidence>
<evidence type="ECO:0000256" key="8">
    <source>
        <dbReference type="PROSITE-ProRule" id="PRU00282"/>
    </source>
</evidence>
<accession>A0A836L2Q6</accession>
<evidence type="ECO:0000256" key="1">
    <source>
        <dbReference type="ARBA" id="ARBA00004141"/>
    </source>
</evidence>
<dbReference type="PANTHER" id="PTHR45667">
    <property type="entry name" value="S-ADENOSYLMETHIONINE MITOCHONDRIAL CARRIER PROTEIN"/>
    <property type="match status" value="1"/>
</dbReference>
<name>A0A836L2Q6_9TRYP</name>
<dbReference type="InterPro" id="IPR018108">
    <property type="entry name" value="MCP_transmembrane"/>
</dbReference>